<dbReference type="KEGG" id="sazo:D1868_07105"/>
<dbReference type="InterPro" id="IPR036390">
    <property type="entry name" value="WH_DNA-bd_sf"/>
</dbReference>
<proteinExistence type="predicted"/>
<keyword evidence="2" id="KW-1185">Reference proteome</keyword>
<accession>A0A650CQ45</accession>
<dbReference type="AlphaFoldDB" id="A0A650CQ45"/>
<dbReference type="Proteomes" id="UP000423396">
    <property type="component" value="Chromosome"/>
</dbReference>
<dbReference type="EMBL" id="CP045483">
    <property type="protein sequence ID" value="QGR19772.1"/>
    <property type="molecule type" value="Genomic_DNA"/>
</dbReference>
<gene>
    <name evidence="1" type="ORF">D1868_07105</name>
</gene>
<protein>
    <submittedName>
        <fullName evidence="1">MarR family transcriptional regulator</fullName>
    </submittedName>
</protein>
<dbReference type="SUPFAM" id="SSF46785">
    <property type="entry name" value="Winged helix' DNA-binding domain"/>
    <property type="match status" value="1"/>
</dbReference>
<organism evidence="1 2">
    <name type="scientific">Stygiolobus azoricus</name>
    <dbReference type="NCBI Taxonomy" id="41675"/>
    <lineage>
        <taxon>Archaea</taxon>
        <taxon>Thermoproteota</taxon>
        <taxon>Thermoprotei</taxon>
        <taxon>Sulfolobales</taxon>
        <taxon>Sulfolobaceae</taxon>
        <taxon>Stygiolobus</taxon>
    </lineage>
</organism>
<evidence type="ECO:0000313" key="1">
    <source>
        <dbReference type="EMBL" id="QGR19772.1"/>
    </source>
</evidence>
<evidence type="ECO:0000313" key="2">
    <source>
        <dbReference type="Proteomes" id="UP000423396"/>
    </source>
</evidence>
<name>A0A650CQ45_9CREN</name>
<reference evidence="1 2" key="1">
    <citation type="submission" date="2019-10" db="EMBL/GenBank/DDBJ databases">
        <title>Genome Sequences from Six Type Strain Members of the Archaeal Family Sulfolobaceae: Acidianus ambivalens, Acidianus infernus, Metallosphaera prunae, Stygiolobus azoricus, Sulfolobus metallicus, and Sulfurisphaera ohwakuensis.</title>
        <authorList>
            <person name="Counts J.A."/>
            <person name="Kelly R.M."/>
        </authorList>
    </citation>
    <scope>NUCLEOTIDE SEQUENCE [LARGE SCALE GENOMIC DNA]</scope>
    <source>
        <strain evidence="1 2">FC6</strain>
    </source>
</reference>
<sequence>MYNDKFLRLPCSAKLVYKINETGLPDRTIREAIRKLKEEGLIQTRICLDDTRSRVYIITECFKIE</sequence>